<protein>
    <recommendedName>
        <fullName evidence="2">Erythromycin biosynthesis protein CIII-like C-terminal domain-containing protein</fullName>
    </recommendedName>
</protein>
<gene>
    <name evidence="3" type="ORF">NW762_001185</name>
</gene>
<dbReference type="EMBL" id="JAOQAZ010000002">
    <property type="protein sequence ID" value="KAJ4269524.1"/>
    <property type="molecule type" value="Genomic_DNA"/>
</dbReference>
<comment type="caution">
    <text evidence="3">The sequence shown here is derived from an EMBL/GenBank/DDBJ whole genome shotgun (WGS) entry which is preliminary data.</text>
</comment>
<proteinExistence type="predicted"/>
<dbReference type="SUPFAM" id="SSF53756">
    <property type="entry name" value="UDP-Glycosyltransferase/glycogen phosphorylase"/>
    <property type="match status" value="1"/>
</dbReference>
<reference evidence="3" key="1">
    <citation type="submission" date="2022-09" db="EMBL/GenBank/DDBJ databases">
        <title>Fusarium specimens isolated from Avocado Roots.</title>
        <authorList>
            <person name="Stajich J."/>
            <person name="Roper C."/>
            <person name="Heimlech-Rivalta G."/>
        </authorList>
    </citation>
    <scope>NUCLEOTIDE SEQUENCE</scope>
    <source>
        <strain evidence="3">CF00136</strain>
    </source>
</reference>
<dbReference type="Pfam" id="PF06722">
    <property type="entry name" value="EryCIII-like_C"/>
    <property type="match status" value="1"/>
</dbReference>
<feature type="domain" description="Erythromycin biosynthesis protein CIII-like C-terminal" evidence="2">
    <location>
        <begin position="300"/>
        <end position="405"/>
    </location>
</feature>
<keyword evidence="4" id="KW-1185">Reference proteome</keyword>
<dbReference type="PANTHER" id="PTHR48050:SF13">
    <property type="entry name" value="STEROL 3-BETA-GLUCOSYLTRANSFERASE UGT80A2"/>
    <property type="match status" value="1"/>
</dbReference>
<organism evidence="3 4">
    <name type="scientific">Fusarium torreyae</name>
    <dbReference type="NCBI Taxonomy" id="1237075"/>
    <lineage>
        <taxon>Eukaryota</taxon>
        <taxon>Fungi</taxon>
        <taxon>Dikarya</taxon>
        <taxon>Ascomycota</taxon>
        <taxon>Pezizomycotina</taxon>
        <taxon>Sordariomycetes</taxon>
        <taxon>Hypocreomycetidae</taxon>
        <taxon>Hypocreales</taxon>
        <taxon>Nectriaceae</taxon>
        <taxon>Fusarium</taxon>
    </lineage>
</organism>
<dbReference type="CDD" id="cd03784">
    <property type="entry name" value="GT1_Gtf-like"/>
    <property type="match status" value="1"/>
</dbReference>
<dbReference type="OrthoDB" id="5835829at2759"/>
<accession>A0A9W8VNR1</accession>
<dbReference type="InterPro" id="IPR002213">
    <property type="entry name" value="UDP_glucos_trans"/>
</dbReference>
<evidence type="ECO:0000259" key="2">
    <source>
        <dbReference type="Pfam" id="PF06722"/>
    </source>
</evidence>
<name>A0A9W8VNR1_9HYPO</name>
<keyword evidence="1" id="KW-0808">Transferase</keyword>
<dbReference type="InterPro" id="IPR010610">
    <property type="entry name" value="EryCIII-like_C"/>
</dbReference>
<dbReference type="GO" id="GO:0016758">
    <property type="term" value="F:hexosyltransferase activity"/>
    <property type="evidence" value="ECO:0007669"/>
    <property type="project" value="UniProtKB-ARBA"/>
</dbReference>
<evidence type="ECO:0000313" key="4">
    <source>
        <dbReference type="Proteomes" id="UP001152049"/>
    </source>
</evidence>
<dbReference type="GO" id="GO:0008194">
    <property type="term" value="F:UDP-glycosyltransferase activity"/>
    <property type="evidence" value="ECO:0007669"/>
    <property type="project" value="InterPro"/>
</dbReference>
<dbReference type="Gene3D" id="3.40.50.2000">
    <property type="entry name" value="Glycogen Phosphorylase B"/>
    <property type="match status" value="2"/>
</dbReference>
<dbReference type="Proteomes" id="UP001152049">
    <property type="component" value="Unassembled WGS sequence"/>
</dbReference>
<evidence type="ECO:0000313" key="3">
    <source>
        <dbReference type="EMBL" id="KAJ4269524.1"/>
    </source>
</evidence>
<sequence>MKILLHSHFPAGHAYPMQAVAQALVRRGHEVVWLTSADNEARVRAVGASFVPTQAIAVIDAPLMAENETGILDKMYNRLESRLLAQVSDYRRVLRDFKANALLVDVMPYGARALYELGEIPVYATLGVIPMYMSSWGAPQAVSGESPSTSWFGLVWNHLHHLVSQWIELPLLLRPVINTQRRTLCLKDVPYGEAIESFTYSPFLHIQASSSSLEFQLLPKPAEQRRNTKYVGPVVTRVTTNPDQLPPQWNEIVAHPRVVGITQGTLAMDPTSLIIPAIEALSNDPDLLLVVASPHVEDITSRVGELPNVRFVKWIPYHLFLPQLCLLITNGGYGSVTQALSHKVPLICAGQTEDKKDTAARVRWAGAGIDLRTDNPSTEQVRSAARTILDDRRYAERAGRLGDELNELGGAQRASELLEELVESVGNNN</sequence>
<dbReference type="InterPro" id="IPR050426">
    <property type="entry name" value="Glycosyltransferase_28"/>
</dbReference>
<dbReference type="AlphaFoldDB" id="A0A9W8VNR1"/>
<dbReference type="PANTHER" id="PTHR48050">
    <property type="entry name" value="STEROL 3-BETA-GLUCOSYLTRANSFERASE"/>
    <property type="match status" value="1"/>
</dbReference>
<evidence type="ECO:0000256" key="1">
    <source>
        <dbReference type="ARBA" id="ARBA00022679"/>
    </source>
</evidence>